<dbReference type="AlphaFoldDB" id="A0A9P5BZV6"/>
<keyword evidence="1" id="KW-0732">Signal</keyword>
<feature type="chain" id="PRO_5040495848" description="Gpi anchored protein" evidence="1">
    <location>
        <begin position="19"/>
        <end position="179"/>
    </location>
</feature>
<proteinExistence type="predicted"/>
<comment type="caution">
    <text evidence="2">The sequence shown here is derived from an EMBL/GenBank/DDBJ whole genome shotgun (WGS) entry which is preliminary data.</text>
</comment>
<evidence type="ECO:0008006" key="4">
    <source>
        <dbReference type="Google" id="ProtNLM"/>
    </source>
</evidence>
<evidence type="ECO:0000313" key="2">
    <source>
        <dbReference type="EMBL" id="KAF3038091.1"/>
    </source>
</evidence>
<dbReference type="Proteomes" id="UP000758155">
    <property type="component" value="Unassembled WGS sequence"/>
</dbReference>
<sequence>MLFHKLALVTTLTALAAAQDISQDDIPQQCTQICAQVVTIARDCDNQHDNDNAELQCICSAANANTLIPNCEACVAQYDTDTDDDDSVNDNDVREVLTRCNFTVQSSFNSASASSVASSISSAVSAATTGSSVVVTRTSGTSVVTSTLAPSQVSQAAAPAVTAAAGMGLGALGFALGML</sequence>
<reference evidence="2" key="1">
    <citation type="submission" date="2019-04" db="EMBL/GenBank/DDBJ databases">
        <title>Sequencing of skin fungus with MAO and IRED activity.</title>
        <authorList>
            <person name="Marsaioli A.J."/>
            <person name="Bonatto J.M.C."/>
            <person name="Reis Junior O."/>
        </authorList>
    </citation>
    <scope>NUCLEOTIDE SEQUENCE</scope>
    <source>
        <strain evidence="2">28M1</strain>
    </source>
</reference>
<dbReference type="OrthoDB" id="4843554at2759"/>
<accession>A0A9P5BZV6</accession>
<name>A0A9P5BZV6_9PLEO</name>
<dbReference type="InterPro" id="IPR018247">
    <property type="entry name" value="EF_Hand_1_Ca_BS"/>
</dbReference>
<keyword evidence="3" id="KW-1185">Reference proteome</keyword>
<evidence type="ECO:0000256" key="1">
    <source>
        <dbReference type="SAM" id="SignalP"/>
    </source>
</evidence>
<evidence type="ECO:0000313" key="3">
    <source>
        <dbReference type="Proteomes" id="UP000758155"/>
    </source>
</evidence>
<dbReference type="PROSITE" id="PS00018">
    <property type="entry name" value="EF_HAND_1"/>
    <property type="match status" value="1"/>
</dbReference>
<organism evidence="2 3">
    <name type="scientific">Didymella heteroderae</name>
    <dbReference type="NCBI Taxonomy" id="1769908"/>
    <lineage>
        <taxon>Eukaryota</taxon>
        <taxon>Fungi</taxon>
        <taxon>Dikarya</taxon>
        <taxon>Ascomycota</taxon>
        <taxon>Pezizomycotina</taxon>
        <taxon>Dothideomycetes</taxon>
        <taxon>Pleosporomycetidae</taxon>
        <taxon>Pleosporales</taxon>
        <taxon>Pleosporineae</taxon>
        <taxon>Didymellaceae</taxon>
        <taxon>Didymella</taxon>
    </lineage>
</organism>
<gene>
    <name evidence="2" type="ORF">E8E12_003140</name>
</gene>
<dbReference type="EMBL" id="SWKV01000038">
    <property type="protein sequence ID" value="KAF3038091.1"/>
    <property type="molecule type" value="Genomic_DNA"/>
</dbReference>
<protein>
    <recommendedName>
        <fullName evidence="4">Gpi anchored protein</fullName>
    </recommendedName>
</protein>
<feature type="signal peptide" evidence="1">
    <location>
        <begin position="1"/>
        <end position="18"/>
    </location>
</feature>